<comment type="caution">
    <text evidence="2">The sequence shown here is derived from an EMBL/GenBank/DDBJ whole genome shotgun (WGS) entry which is preliminary data.</text>
</comment>
<dbReference type="Proteomes" id="UP000697710">
    <property type="component" value="Unassembled WGS sequence"/>
</dbReference>
<reference evidence="2" key="2">
    <citation type="journal article" date="2021" name="Microbiome">
        <title>Successional dynamics and alternative stable states in a saline activated sludge microbial community over 9 years.</title>
        <authorList>
            <person name="Wang Y."/>
            <person name="Ye J."/>
            <person name="Ju F."/>
            <person name="Liu L."/>
            <person name="Boyd J.A."/>
            <person name="Deng Y."/>
            <person name="Parks D.H."/>
            <person name="Jiang X."/>
            <person name="Yin X."/>
            <person name="Woodcroft B.J."/>
            <person name="Tyson G.W."/>
            <person name="Hugenholtz P."/>
            <person name="Polz M.F."/>
            <person name="Zhang T."/>
        </authorList>
    </citation>
    <scope>NUCLEOTIDE SEQUENCE</scope>
    <source>
        <strain evidence="2">HKST-UBA01</strain>
    </source>
</reference>
<evidence type="ECO:0000313" key="3">
    <source>
        <dbReference type="Proteomes" id="UP000697710"/>
    </source>
</evidence>
<evidence type="ECO:0000256" key="1">
    <source>
        <dbReference type="SAM" id="MobiDB-lite"/>
    </source>
</evidence>
<evidence type="ECO:0000313" key="2">
    <source>
        <dbReference type="EMBL" id="MCA9726548.1"/>
    </source>
</evidence>
<feature type="compositionally biased region" description="Basic and acidic residues" evidence="1">
    <location>
        <begin position="30"/>
        <end position="47"/>
    </location>
</feature>
<name>A0A956LWC8_UNCEI</name>
<proteinExistence type="predicted"/>
<gene>
    <name evidence="2" type="ORF">KC729_02630</name>
</gene>
<dbReference type="PROSITE" id="PS51257">
    <property type="entry name" value="PROKAR_LIPOPROTEIN"/>
    <property type="match status" value="1"/>
</dbReference>
<dbReference type="AlphaFoldDB" id="A0A956LWC8"/>
<organism evidence="2 3">
    <name type="scientific">Eiseniibacteriota bacterium</name>
    <dbReference type="NCBI Taxonomy" id="2212470"/>
    <lineage>
        <taxon>Bacteria</taxon>
        <taxon>Candidatus Eiseniibacteriota</taxon>
    </lineage>
</organism>
<accession>A0A956LWC8</accession>
<dbReference type="EMBL" id="JAGQHR010000042">
    <property type="protein sequence ID" value="MCA9726548.1"/>
    <property type="molecule type" value="Genomic_DNA"/>
</dbReference>
<reference evidence="2" key="1">
    <citation type="submission" date="2020-04" db="EMBL/GenBank/DDBJ databases">
        <authorList>
            <person name="Zhang T."/>
        </authorList>
    </citation>
    <scope>NUCLEOTIDE SEQUENCE</scope>
    <source>
        <strain evidence="2">HKST-UBA01</strain>
    </source>
</reference>
<protein>
    <submittedName>
        <fullName evidence="2">Uncharacterized protein</fullName>
    </submittedName>
</protein>
<sequence>MHRVNARGRGWRWLVLAALCISGAVGCGREEPNPLPAREERAADKHPPSAGRFVDLRPRAGDVLVPPRIGFRWRYLAGADSVGELGSEGSNPSAEDHGPAPAFRLQVVDSLNVPYVRTETRDSDIRVTLPPGTPPGIYAWWVECVAPDDTTVLAASDRETFRIE</sequence>
<feature type="region of interest" description="Disordered" evidence="1">
    <location>
        <begin position="30"/>
        <end position="52"/>
    </location>
</feature>